<dbReference type="EMBL" id="FOYI01000009">
    <property type="protein sequence ID" value="SFR14821.1"/>
    <property type="molecule type" value="Genomic_DNA"/>
</dbReference>
<dbReference type="Proteomes" id="UP000199302">
    <property type="component" value="Unassembled WGS sequence"/>
</dbReference>
<dbReference type="STRING" id="871652.SAMN04515673_10939"/>
<protein>
    <recommendedName>
        <fullName evidence="4">Histidinol phosphate aminotransferase</fullName>
    </recommendedName>
</protein>
<dbReference type="AlphaFoldDB" id="A0A1I6EB65"/>
<reference evidence="2 3" key="1">
    <citation type="submission" date="2016-10" db="EMBL/GenBank/DDBJ databases">
        <authorList>
            <person name="de Groot N.N."/>
        </authorList>
    </citation>
    <scope>NUCLEOTIDE SEQUENCE [LARGE SCALE GENOMIC DNA]</scope>
    <source>
        <strain evidence="3">KMM 9023,NRIC 0796,JCM 17311,KCTC 23692</strain>
    </source>
</reference>
<feature type="transmembrane region" description="Helical" evidence="1">
    <location>
        <begin position="20"/>
        <end position="46"/>
    </location>
</feature>
<accession>A0A1I6EB65</accession>
<dbReference type="RefSeq" id="WP_092081480.1">
    <property type="nucleotide sequence ID" value="NZ_FOYI01000009.1"/>
</dbReference>
<evidence type="ECO:0000313" key="3">
    <source>
        <dbReference type="Proteomes" id="UP000199302"/>
    </source>
</evidence>
<name>A0A1I6EB65_9RHOB</name>
<organism evidence="2 3">
    <name type="scientific">Poseidonocella sedimentorum</name>
    <dbReference type="NCBI Taxonomy" id="871652"/>
    <lineage>
        <taxon>Bacteria</taxon>
        <taxon>Pseudomonadati</taxon>
        <taxon>Pseudomonadota</taxon>
        <taxon>Alphaproteobacteria</taxon>
        <taxon>Rhodobacterales</taxon>
        <taxon>Roseobacteraceae</taxon>
        <taxon>Poseidonocella</taxon>
    </lineage>
</organism>
<keyword evidence="1" id="KW-0812">Transmembrane</keyword>
<keyword evidence="3" id="KW-1185">Reference proteome</keyword>
<keyword evidence="1" id="KW-1133">Transmembrane helix</keyword>
<sequence>MRRAPNYTNATLLSLLVNLLWLFSLVWVVAGFGAVLLLAVVLNLAISRLERRLRDNDGYSRG</sequence>
<gene>
    <name evidence="2" type="ORF">SAMN04515673_10939</name>
</gene>
<proteinExistence type="predicted"/>
<evidence type="ECO:0000313" key="2">
    <source>
        <dbReference type="EMBL" id="SFR14821.1"/>
    </source>
</evidence>
<keyword evidence="1" id="KW-0472">Membrane</keyword>
<evidence type="ECO:0008006" key="4">
    <source>
        <dbReference type="Google" id="ProtNLM"/>
    </source>
</evidence>
<evidence type="ECO:0000256" key="1">
    <source>
        <dbReference type="SAM" id="Phobius"/>
    </source>
</evidence>